<gene>
    <name evidence="4" type="ORF">BDZ85DRAFT_221467</name>
</gene>
<evidence type="ECO:0000313" key="4">
    <source>
        <dbReference type="EMBL" id="KAF2221499.1"/>
    </source>
</evidence>
<evidence type="ECO:0000256" key="1">
    <source>
        <dbReference type="ARBA" id="ARBA00009219"/>
    </source>
</evidence>
<reference evidence="5" key="1">
    <citation type="journal article" date="2020" name="Stud. Mycol.">
        <title>101 Dothideomycetes genomes: A test case for predicting lifestyles and emergence of pathogens.</title>
        <authorList>
            <person name="Haridas S."/>
            <person name="Albert R."/>
            <person name="Binder M."/>
            <person name="Bloem J."/>
            <person name="LaButti K."/>
            <person name="Salamov A."/>
            <person name="Andreopoulos B."/>
            <person name="Baker S."/>
            <person name="Barry K."/>
            <person name="Bills G."/>
            <person name="Bluhm B."/>
            <person name="Cannon C."/>
            <person name="Castanera R."/>
            <person name="Culley D."/>
            <person name="Daum C."/>
            <person name="Ezra D."/>
            <person name="Gonzalez J."/>
            <person name="Henrissat B."/>
            <person name="Kuo A."/>
            <person name="Liang C."/>
            <person name="Lipzen A."/>
            <person name="Lutzoni F."/>
            <person name="Magnuson J."/>
            <person name="Mondo S."/>
            <person name="Nolan M."/>
            <person name="Ohm R."/>
            <person name="Pangilinan J."/>
            <person name="Park H.-J."/>
            <person name="Ramirez L."/>
            <person name="Alfaro M."/>
            <person name="Sun H."/>
            <person name="Tritt A."/>
            <person name="Yoshinaga Y."/>
            <person name="Zwiers L.-H."/>
            <person name="Turgeon B."/>
            <person name="Goodwin S."/>
            <person name="Spatafora J."/>
            <person name="Crous P."/>
            <person name="Grigoriev I."/>
        </authorList>
    </citation>
    <scope>NUCLEOTIDE SEQUENCE [LARGE SCALE GENOMIC DNA]</scope>
    <source>
        <strain evidence="5">CECT 20119</strain>
    </source>
</reference>
<dbReference type="Pfam" id="PF01073">
    <property type="entry name" value="3Beta_HSD"/>
    <property type="match status" value="1"/>
</dbReference>
<feature type="non-terminal residue" evidence="4">
    <location>
        <position position="416"/>
    </location>
</feature>
<dbReference type="InterPro" id="IPR050177">
    <property type="entry name" value="Lipid_A_modif_metabolic_enz"/>
</dbReference>
<dbReference type="OrthoDB" id="331544at2759"/>
<accession>A0A6A6G7E2</accession>
<dbReference type="InterPro" id="IPR036291">
    <property type="entry name" value="NAD(P)-bd_dom_sf"/>
</dbReference>
<feature type="domain" description="3-beta hydroxysteroid dehydrogenase/isomerase" evidence="3">
    <location>
        <begin position="5"/>
        <end position="326"/>
    </location>
</feature>
<dbReference type="Gene3D" id="3.40.50.720">
    <property type="entry name" value="NAD(P)-binding Rossmann-like Domain"/>
    <property type="match status" value="1"/>
</dbReference>
<protein>
    <recommendedName>
        <fullName evidence="3">3-beta hydroxysteroid dehydrogenase/isomerase domain-containing protein</fullName>
    </recommendedName>
</protein>
<evidence type="ECO:0000259" key="3">
    <source>
        <dbReference type="Pfam" id="PF01073"/>
    </source>
</evidence>
<feature type="region of interest" description="Disordered" evidence="2">
    <location>
        <begin position="269"/>
        <end position="288"/>
    </location>
</feature>
<organism evidence="4 5">
    <name type="scientific">Elsinoe ampelina</name>
    <dbReference type="NCBI Taxonomy" id="302913"/>
    <lineage>
        <taxon>Eukaryota</taxon>
        <taxon>Fungi</taxon>
        <taxon>Dikarya</taxon>
        <taxon>Ascomycota</taxon>
        <taxon>Pezizomycotina</taxon>
        <taxon>Dothideomycetes</taxon>
        <taxon>Dothideomycetidae</taxon>
        <taxon>Myriangiales</taxon>
        <taxon>Elsinoaceae</taxon>
        <taxon>Elsinoe</taxon>
    </lineage>
</organism>
<evidence type="ECO:0000313" key="5">
    <source>
        <dbReference type="Proteomes" id="UP000799538"/>
    </source>
</evidence>
<dbReference type="PANTHER" id="PTHR43245">
    <property type="entry name" value="BIFUNCTIONAL POLYMYXIN RESISTANCE PROTEIN ARNA"/>
    <property type="match status" value="1"/>
</dbReference>
<dbReference type="AlphaFoldDB" id="A0A6A6G7E2"/>
<name>A0A6A6G7E2_9PEZI</name>
<dbReference type="InterPro" id="IPR002225">
    <property type="entry name" value="3Beta_OHSteriod_DH/Estase"/>
</dbReference>
<keyword evidence="5" id="KW-1185">Reference proteome</keyword>
<proteinExistence type="inferred from homology"/>
<dbReference type="GO" id="GO:0016616">
    <property type="term" value="F:oxidoreductase activity, acting on the CH-OH group of donors, NAD or NADP as acceptor"/>
    <property type="evidence" value="ECO:0007669"/>
    <property type="project" value="InterPro"/>
</dbReference>
<comment type="similarity">
    <text evidence="1">Belongs to the 3-beta-HSD family.</text>
</comment>
<sequence>MNVLLTGSSGFLATHIHRLLADQHSDWTIHCLDIKPRVNSPEASPSYFPDEHFIAHPLPSTASALTALFQSLHLDGIIHCAGLIPSGPSRYNPSPALRKQVWQVNVEGTRNIISAAKEAGVKAVVYTSSCTVVADDLSQDFPLMREDDPPPPRENLLLYGQTKAAAEAIVLEANSWPPPTHQTPNPIKATPRQTPPPHNLLTCALRPAIIIGPDDPSPTLPTIFSLVATGQTPFVIGNGHNLIDFVAAENVAQAHILALENLLGAGRFDPSPADPSNDPLGRPAPSDWTPLPFSASGQAMFITNHAPIPFRSFLLAVFAQVGAHVPPYTLPIPARLAWFFGAVAEGVAWVTGRQGVLSRGSVMDATGTRYACAGDGRGRGGRWGRAERVLGYVPVVGLGEAVRAACEGYRGRLEGE</sequence>
<dbReference type="SUPFAM" id="SSF51735">
    <property type="entry name" value="NAD(P)-binding Rossmann-fold domains"/>
    <property type="match status" value="1"/>
</dbReference>
<dbReference type="EMBL" id="ML992510">
    <property type="protein sequence ID" value="KAF2221499.1"/>
    <property type="molecule type" value="Genomic_DNA"/>
</dbReference>
<evidence type="ECO:0000256" key="2">
    <source>
        <dbReference type="SAM" id="MobiDB-lite"/>
    </source>
</evidence>
<dbReference type="Proteomes" id="UP000799538">
    <property type="component" value="Unassembled WGS sequence"/>
</dbReference>
<dbReference type="GO" id="GO:0006694">
    <property type="term" value="P:steroid biosynthetic process"/>
    <property type="evidence" value="ECO:0007669"/>
    <property type="project" value="InterPro"/>
</dbReference>